<gene>
    <name evidence="1" type="ORF">IPOD504_LOCUS2856</name>
</gene>
<dbReference type="PANTHER" id="PTHR47331">
    <property type="entry name" value="PHD-TYPE DOMAIN-CONTAINING PROTEIN"/>
    <property type="match status" value="1"/>
</dbReference>
<evidence type="ECO:0000313" key="1">
    <source>
        <dbReference type="EMBL" id="CAH2040862.1"/>
    </source>
</evidence>
<sequence>MSCRTCRRRHHTLLHQPKYSDSPALSAEVVQPTKSTHSDVEEKQVHTMTSSFQSESKIALLATAVVIVRSADGHTTLFDSGSQACFISEKATQILKLDRRPVNLVVSGMESMKVHVKQEVNIQVLSRWESNFCLPIQAYVMSKRLTSNLPSKIKMDSNWQHLKDLNLADPNFYKTGNIDLLLGVDEYTVILQQGLIKGPPGTPCAQKTHLG</sequence>
<name>A0ABN8HT94_9NEOP</name>
<dbReference type="PANTHER" id="PTHR47331:SF5">
    <property type="entry name" value="RIBONUCLEASE H"/>
    <property type="match status" value="1"/>
</dbReference>
<organism evidence="1 2">
    <name type="scientific">Iphiclides podalirius</name>
    <name type="common">scarce swallowtail</name>
    <dbReference type="NCBI Taxonomy" id="110791"/>
    <lineage>
        <taxon>Eukaryota</taxon>
        <taxon>Metazoa</taxon>
        <taxon>Ecdysozoa</taxon>
        <taxon>Arthropoda</taxon>
        <taxon>Hexapoda</taxon>
        <taxon>Insecta</taxon>
        <taxon>Pterygota</taxon>
        <taxon>Neoptera</taxon>
        <taxon>Endopterygota</taxon>
        <taxon>Lepidoptera</taxon>
        <taxon>Glossata</taxon>
        <taxon>Ditrysia</taxon>
        <taxon>Papilionoidea</taxon>
        <taxon>Papilionidae</taxon>
        <taxon>Papilioninae</taxon>
        <taxon>Iphiclides</taxon>
    </lineage>
</organism>
<protein>
    <recommendedName>
        <fullName evidence="3">Gag-pol polyprotein</fullName>
    </recommendedName>
</protein>
<feature type="non-terminal residue" evidence="1">
    <location>
        <position position="211"/>
    </location>
</feature>
<keyword evidence="2" id="KW-1185">Reference proteome</keyword>
<evidence type="ECO:0000313" key="2">
    <source>
        <dbReference type="Proteomes" id="UP000837857"/>
    </source>
</evidence>
<dbReference type="EMBL" id="OW152824">
    <property type="protein sequence ID" value="CAH2040862.1"/>
    <property type="molecule type" value="Genomic_DNA"/>
</dbReference>
<evidence type="ECO:0008006" key="3">
    <source>
        <dbReference type="Google" id="ProtNLM"/>
    </source>
</evidence>
<dbReference type="Proteomes" id="UP000837857">
    <property type="component" value="Chromosome 12"/>
</dbReference>
<proteinExistence type="predicted"/>
<accession>A0ABN8HT94</accession>
<reference evidence="1" key="1">
    <citation type="submission" date="2022-03" db="EMBL/GenBank/DDBJ databases">
        <authorList>
            <person name="Martin H S."/>
        </authorList>
    </citation>
    <scope>NUCLEOTIDE SEQUENCE</scope>
</reference>